<evidence type="ECO:0000256" key="1">
    <source>
        <dbReference type="ARBA" id="ARBA00001974"/>
    </source>
</evidence>
<evidence type="ECO:0000256" key="8">
    <source>
        <dbReference type="RuleBase" id="RU364054"/>
    </source>
</evidence>
<dbReference type="Gene3D" id="3.20.20.220">
    <property type="match status" value="1"/>
</dbReference>
<keyword evidence="11" id="KW-1185">Reference proteome</keyword>
<dbReference type="SUPFAM" id="SSF51730">
    <property type="entry name" value="FAD-linked oxidoreductase"/>
    <property type="match status" value="1"/>
</dbReference>
<keyword evidence="5 8" id="KW-0560">Oxidoreductase</keyword>
<evidence type="ECO:0000256" key="3">
    <source>
        <dbReference type="ARBA" id="ARBA00022630"/>
    </source>
</evidence>
<feature type="domain" description="Proline dehydrogenase" evidence="9">
    <location>
        <begin position="124"/>
        <end position="384"/>
    </location>
</feature>
<comment type="caution">
    <text evidence="10">The sequence shown here is derived from an EMBL/GenBank/DDBJ whole genome shotgun (WGS) entry which is preliminary data.</text>
</comment>
<dbReference type="InterPro" id="IPR015659">
    <property type="entry name" value="Proline_oxidase"/>
</dbReference>
<dbReference type="EC" id="1.5.5.2" evidence="8"/>
<protein>
    <recommendedName>
        <fullName evidence="8">Proline dehydrogenase</fullName>
        <ecNumber evidence="8">1.5.5.2</ecNumber>
    </recommendedName>
</protein>
<evidence type="ECO:0000313" key="11">
    <source>
        <dbReference type="Proteomes" id="UP001519460"/>
    </source>
</evidence>
<evidence type="ECO:0000313" key="10">
    <source>
        <dbReference type="EMBL" id="KAK7463136.1"/>
    </source>
</evidence>
<comment type="similarity">
    <text evidence="2 8">Belongs to the proline oxidase family.</text>
</comment>
<dbReference type="GO" id="GO:0004657">
    <property type="term" value="F:proline dehydrogenase activity"/>
    <property type="evidence" value="ECO:0007669"/>
    <property type="project" value="UniProtKB-EC"/>
</dbReference>
<accession>A0ABD0J6J4</accession>
<evidence type="ECO:0000256" key="4">
    <source>
        <dbReference type="ARBA" id="ARBA00022827"/>
    </source>
</evidence>
<comment type="cofactor">
    <cofactor evidence="1 8">
        <name>FAD</name>
        <dbReference type="ChEBI" id="CHEBI:57692"/>
    </cofactor>
</comment>
<comment type="catalytic activity">
    <reaction evidence="7">
        <text>trans-4-hydroxy-L-proline + a quinone = (3R,5S)-1-pyrroline-3-hydroxy-5-carboxylate + a quinol + H(+)</text>
        <dbReference type="Rhea" id="RHEA:52512"/>
        <dbReference type="ChEBI" id="CHEBI:15378"/>
        <dbReference type="ChEBI" id="CHEBI:24646"/>
        <dbReference type="ChEBI" id="CHEBI:58375"/>
        <dbReference type="ChEBI" id="CHEBI:62612"/>
        <dbReference type="ChEBI" id="CHEBI:132124"/>
        <dbReference type="EC" id="1.5.5.3"/>
    </reaction>
</comment>
<dbReference type="GO" id="GO:0006560">
    <property type="term" value="P:proline metabolic process"/>
    <property type="evidence" value="ECO:0007669"/>
    <property type="project" value="UniProtKB-KW"/>
</dbReference>
<comment type="function">
    <text evidence="8">Converts proline to delta-1-pyrroline-5-carboxylate.</text>
</comment>
<keyword evidence="4 8" id="KW-0274">FAD</keyword>
<evidence type="ECO:0000259" key="9">
    <source>
        <dbReference type="Pfam" id="PF01619"/>
    </source>
</evidence>
<dbReference type="InterPro" id="IPR029041">
    <property type="entry name" value="FAD-linked_oxidoreductase-like"/>
</dbReference>
<dbReference type="PANTHER" id="PTHR13914:SF29">
    <property type="entry name" value="HYDROXYPROLINE DEHYDROGENASE"/>
    <property type="match status" value="1"/>
</dbReference>
<dbReference type="EMBL" id="JACVVK020000610">
    <property type="protein sequence ID" value="KAK7463136.1"/>
    <property type="molecule type" value="Genomic_DNA"/>
</dbReference>
<evidence type="ECO:0000256" key="7">
    <source>
        <dbReference type="ARBA" id="ARBA00048242"/>
    </source>
</evidence>
<reference evidence="10 11" key="1">
    <citation type="journal article" date="2023" name="Sci. Data">
        <title>Genome assembly of the Korean intertidal mud-creeper Batillaria attramentaria.</title>
        <authorList>
            <person name="Patra A.K."/>
            <person name="Ho P.T."/>
            <person name="Jun S."/>
            <person name="Lee S.J."/>
            <person name="Kim Y."/>
            <person name="Won Y.J."/>
        </authorList>
    </citation>
    <scope>NUCLEOTIDE SEQUENCE [LARGE SCALE GENOMIC DNA]</scope>
    <source>
        <strain evidence="10">Wonlab-2016</strain>
    </source>
</reference>
<dbReference type="AlphaFoldDB" id="A0ABD0J6J4"/>
<dbReference type="PANTHER" id="PTHR13914">
    <property type="entry name" value="PROLINE OXIDASE"/>
    <property type="match status" value="1"/>
</dbReference>
<dbReference type="Pfam" id="PF01619">
    <property type="entry name" value="Pro_dh"/>
    <property type="match status" value="1"/>
</dbReference>
<comment type="catalytic activity">
    <reaction evidence="8">
        <text>L-proline + a quinone = (S)-1-pyrroline-5-carboxylate + a quinol + H(+)</text>
        <dbReference type="Rhea" id="RHEA:23784"/>
        <dbReference type="ChEBI" id="CHEBI:15378"/>
        <dbReference type="ChEBI" id="CHEBI:17388"/>
        <dbReference type="ChEBI" id="CHEBI:24646"/>
        <dbReference type="ChEBI" id="CHEBI:60039"/>
        <dbReference type="ChEBI" id="CHEBI:132124"/>
        <dbReference type="EC" id="1.5.5.2"/>
    </reaction>
</comment>
<keyword evidence="6 8" id="KW-0642">Proline metabolism</keyword>
<evidence type="ECO:0000256" key="2">
    <source>
        <dbReference type="ARBA" id="ARBA00005869"/>
    </source>
</evidence>
<proteinExistence type="inferred from homology"/>
<evidence type="ECO:0000256" key="6">
    <source>
        <dbReference type="ARBA" id="ARBA00023062"/>
    </source>
</evidence>
<keyword evidence="3 8" id="KW-0285">Flavoprotein</keyword>
<dbReference type="InterPro" id="IPR002872">
    <property type="entry name" value="Proline_DH_dom"/>
</dbReference>
<evidence type="ECO:0000256" key="5">
    <source>
        <dbReference type="ARBA" id="ARBA00023002"/>
    </source>
</evidence>
<sequence length="408" mass="44882">MCSFRFVTDHSLTLLGTRLTDWLLKKTVYGQFVSGETPDEIVSAVRKLRAVGVGPLLAIPMEDDIDSQHQDADRQFDNNLCSVLDSMNLAYHLQPGGFPMVQLKLTALMPGTLCAMVSKACPEPSSRPEVVEAVARALKGGQPLDVAQIFGSDIPAEMGDQLVKGLQRVAKVCELAVDKQVIVMVDAEYTYMNPALNLITLAMMLNCNTGIPRPPLVFYTYQNYLKATREVLERDVNFLESRGAGFAAKMVRGAYMNKERKSAAMSGLEDPVHDTYDATSAAYDSGVAMLLNKMAASPSGKYRMIVATHNEQSAILAVKRMEKLGIRPDEGSVFFGQLMGMADHITCSLGVNGFLACKSMPYGRVEDTLPYLSRRAQENKAVLEGSRKEHALLTTELRRRFRLGSPIK</sequence>
<name>A0ABD0J6J4_9CAEN</name>
<gene>
    <name evidence="10" type="ORF">BaRGS_00038281</name>
</gene>
<dbReference type="Proteomes" id="UP001519460">
    <property type="component" value="Unassembled WGS sequence"/>
</dbReference>
<organism evidence="10 11">
    <name type="scientific">Batillaria attramentaria</name>
    <dbReference type="NCBI Taxonomy" id="370345"/>
    <lineage>
        <taxon>Eukaryota</taxon>
        <taxon>Metazoa</taxon>
        <taxon>Spiralia</taxon>
        <taxon>Lophotrochozoa</taxon>
        <taxon>Mollusca</taxon>
        <taxon>Gastropoda</taxon>
        <taxon>Caenogastropoda</taxon>
        <taxon>Sorbeoconcha</taxon>
        <taxon>Cerithioidea</taxon>
        <taxon>Batillariidae</taxon>
        <taxon>Batillaria</taxon>
    </lineage>
</organism>